<evidence type="ECO:0000256" key="4">
    <source>
        <dbReference type="SAM" id="MobiDB-lite"/>
    </source>
</evidence>
<keyword evidence="3" id="KW-0687">Ribonucleoprotein</keyword>
<protein>
    <recommendedName>
        <fullName evidence="5">Small ribosomal subunit protein uS10 domain-containing protein</fullName>
    </recommendedName>
</protein>
<reference evidence="6 7" key="1">
    <citation type="journal article" date="2024" name="BMC Biol.">
        <title>Comparative genomics of Ascetosporea gives new insight into the evolutionary basis for animal parasitism in Rhizaria.</title>
        <authorList>
            <person name="Hiltunen Thoren M."/>
            <person name="Onut-Brannstrom I."/>
            <person name="Alfjorden A."/>
            <person name="Peckova H."/>
            <person name="Swords F."/>
            <person name="Hooper C."/>
            <person name="Holzer A.S."/>
            <person name="Bass D."/>
            <person name="Burki F."/>
        </authorList>
    </citation>
    <scope>NUCLEOTIDE SEQUENCE [LARGE SCALE GENOMIC DNA]</scope>
    <source>
        <strain evidence="6">20-A016</strain>
    </source>
</reference>
<keyword evidence="2" id="KW-0689">Ribosomal protein</keyword>
<dbReference type="PRINTS" id="PR00971">
    <property type="entry name" value="RIBOSOMALS10"/>
</dbReference>
<dbReference type="InterPro" id="IPR001848">
    <property type="entry name" value="Ribosomal_uS10"/>
</dbReference>
<feature type="region of interest" description="Disordered" evidence="4">
    <location>
        <begin position="1"/>
        <end position="21"/>
    </location>
</feature>
<dbReference type="InterPro" id="IPR036838">
    <property type="entry name" value="Ribosomal_uS10_dom_sf"/>
</dbReference>
<dbReference type="Pfam" id="PF00338">
    <property type="entry name" value="Ribosomal_S10"/>
    <property type="match status" value="1"/>
</dbReference>
<accession>A0ABV2AFV6</accession>
<keyword evidence="7" id="KW-1185">Reference proteome</keyword>
<dbReference type="EMBL" id="JBDODL010000087">
    <property type="protein sequence ID" value="MES1918575.1"/>
    <property type="molecule type" value="Genomic_DNA"/>
</dbReference>
<dbReference type="PANTHER" id="PTHR11700">
    <property type="entry name" value="30S RIBOSOMAL PROTEIN S10 FAMILY MEMBER"/>
    <property type="match status" value="1"/>
</dbReference>
<comment type="similarity">
    <text evidence="1">Belongs to the universal ribosomal protein uS10 family.</text>
</comment>
<evidence type="ECO:0000313" key="7">
    <source>
        <dbReference type="Proteomes" id="UP001439008"/>
    </source>
</evidence>
<feature type="domain" description="Small ribosomal subunit protein uS10" evidence="5">
    <location>
        <begin position="29"/>
        <end position="124"/>
    </location>
</feature>
<evidence type="ECO:0000259" key="5">
    <source>
        <dbReference type="SMART" id="SM01403"/>
    </source>
</evidence>
<dbReference type="InterPro" id="IPR027486">
    <property type="entry name" value="Ribosomal_uS10_dom"/>
</dbReference>
<dbReference type="Gene3D" id="3.30.70.600">
    <property type="entry name" value="Ribosomal protein S10 domain"/>
    <property type="match status" value="1"/>
</dbReference>
<name>A0ABV2AFV6_9EUKA</name>
<organism evidence="6 7">
    <name type="scientific">Bonamia ostreae</name>
    <dbReference type="NCBI Taxonomy" id="126728"/>
    <lineage>
        <taxon>Eukaryota</taxon>
        <taxon>Sar</taxon>
        <taxon>Rhizaria</taxon>
        <taxon>Endomyxa</taxon>
        <taxon>Ascetosporea</taxon>
        <taxon>Haplosporida</taxon>
        <taxon>Bonamia</taxon>
    </lineage>
</organism>
<evidence type="ECO:0000256" key="3">
    <source>
        <dbReference type="ARBA" id="ARBA00023274"/>
    </source>
</evidence>
<proteinExistence type="inferred from homology"/>
<dbReference type="SUPFAM" id="SSF54999">
    <property type="entry name" value="Ribosomal protein S10"/>
    <property type="match status" value="1"/>
</dbReference>
<evidence type="ECO:0000256" key="1">
    <source>
        <dbReference type="ARBA" id="ARBA00007102"/>
    </source>
</evidence>
<dbReference type="HAMAP" id="MF_00508">
    <property type="entry name" value="Ribosomal_uS10"/>
    <property type="match status" value="1"/>
</dbReference>
<evidence type="ECO:0000256" key="2">
    <source>
        <dbReference type="ARBA" id="ARBA00022980"/>
    </source>
</evidence>
<dbReference type="Proteomes" id="UP001439008">
    <property type="component" value="Unassembled WGS sequence"/>
</dbReference>
<sequence>MSAAKPTKTTAMGSSKKADTEVQKLHNVRIKLTSNNKKNIEKTCSRLKENALRFDAKNIRGPKRFPIKNLKIVTRKSPCGEGTNTWDNFQMRIYKRILDFQATSDIVIKVTDFEMADGVNFDLTMKCI</sequence>
<gene>
    <name evidence="6" type="ORF">MHBO_000526</name>
</gene>
<evidence type="ECO:0000313" key="6">
    <source>
        <dbReference type="EMBL" id="MES1918575.1"/>
    </source>
</evidence>
<comment type="caution">
    <text evidence="6">The sequence shown here is derived from an EMBL/GenBank/DDBJ whole genome shotgun (WGS) entry which is preliminary data.</text>
</comment>
<dbReference type="SMART" id="SM01403">
    <property type="entry name" value="Ribosomal_S10"/>
    <property type="match status" value="1"/>
</dbReference>